<dbReference type="Pfam" id="PF00528">
    <property type="entry name" value="BPD_transp_1"/>
    <property type="match status" value="1"/>
</dbReference>
<keyword evidence="4 7" id="KW-0812">Transmembrane</keyword>
<keyword evidence="5 7" id="KW-1133">Transmembrane helix</keyword>
<dbReference type="InterPro" id="IPR000515">
    <property type="entry name" value="MetI-like"/>
</dbReference>
<feature type="transmembrane region" description="Helical" evidence="7">
    <location>
        <begin position="129"/>
        <end position="148"/>
    </location>
</feature>
<feature type="transmembrane region" description="Helical" evidence="7">
    <location>
        <begin position="70"/>
        <end position="93"/>
    </location>
</feature>
<comment type="subcellular location">
    <subcellularLocation>
        <location evidence="1 7">Cell membrane</location>
        <topology evidence="1 7">Multi-pass membrane protein</topology>
    </subcellularLocation>
</comment>
<evidence type="ECO:0000256" key="4">
    <source>
        <dbReference type="ARBA" id="ARBA00022692"/>
    </source>
</evidence>
<keyword evidence="2 7" id="KW-0813">Transport</keyword>
<dbReference type="InterPro" id="IPR035906">
    <property type="entry name" value="MetI-like_sf"/>
</dbReference>
<evidence type="ECO:0000256" key="3">
    <source>
        <dbReference type="ARBA" id="ARBA00022475"/>
    </source>
</evidence>
<evidence type="ECO:0000256" key="7">
    <source>
        <dbReference type="RuleBase" id="RU363032"/>
    </source>
</evidence>
<feature type="domain" description="ABC transmembrane type-1" evidence="8">
    <location>
        <begin position="59"/>
        <end position="243"/>
    </location>
</feature>
<keyword evidence="10" id="KW-1185">Reference proteome</keyword>
<accession>A0A4Y8Q3I0</accession>
<sequence>MTTRRPKRLYNQLLPWALPAVIIVVWQLLGQYGFISTRILPTPLSVVRAAWHLAQKGTLLTYIGISTKRAFIGFAIGGGIGFAIGLVNGLLPIAEKLTDTSMQMLRNIPHLAMIPLVILWFGIGEEAKLFLVALGVSFPIYLNTFHGIRSVDPGLVEMGKVYGLRGLRLFWKVILPGALPSILIGVRFALGIMWITLIVAETISADSGIGYMAMNAREFMQMDVVVLGIVIYALLGKLSDYMAKVLERRWLGWHPNYLNQ</sequence>
<evidence type="ECO:0000313" key="10">
    <source>
        <dbReference type="Proteomes" id="UP000298246"/>
    </source>
</evidence>
<keyword evidence="3" id="KW-1003">Cell membrane</keyword>
<evidence type="ECO:0000256" key="6">
    <source>
        <dbReference type="ARBA" id="ARBA00023136"/>
    </source>
</evidence>
<evidence type="ECO:0000256" key="1">
    <source>
        <dbReference type="ARBA" id="ARBA00004651"/>
    </source>
</evidence>
<dbReference type="PANTHER" id="PTHR30151:SF38">
    <property type="entry name" value="ALIPHATIC SULFONATES TRANSPORT PERMEASE PROTEIN SSUC-RELATED"/>
    <property type="match status" value="1"/>
</dbReference>
<dbReference type="Proteomes" id="UP000298246">
    <property type="component" value="Unassembled WGS sequence"/>
</dbReference>
<protein>
    <submittedName>
        <fullName evidence="9">Alkanesulfonate transporter permease subunit</fullName>
    </submittedName>
</protein>
<dbReference type="PANTHER" id="PTHR30151">
    <property type="entry name" value="ALKANE SULFONATE ABC TRANSPORTER-RELATED, MEMBRANE SUBUNIT"/>
    <property type="match status" value="1"/>
</dbReference>
<comment type="similarity">
    <text evidence="7">Belongs to the binding-protein-dependent transport system permease family.</text>
</comment>
<feature type="transmembrane region" description="Helical" evidence="7">
    <location>
        <begin position="105"/>
        <end position="123"/>
    </location>
</feature>
<dbReference type="SUPFAM" id="SSF161098">
    <property type="entry name" value="MetI-like"/>
    <property type="match status" value="1"/>
</dbReference>
<feature type="transmembrane region" description="Helical" evidence="7">
    <location>
        <begin position="169"/>
        <end position="199"/>
    </location>
</feature>
<comment type="caution">
    <text evidence="9">The sequence shown here is derived from an EMBL/GenBank/DDBJ whole genome shotgun (WGS) entry which is preliminary data.</text>
</comment>
<evidence type="ECO:0000256" key="5">
    <source>
        <dbReference type="ARBA" id="ARBA00022989"/>
    </source>
</evidence>
<keyword evidence="6 7" id="KW-0472">Membrane</keyword>
<dbReference type="FunFam" id="1.10.3720.10:FF:000003">
    <property type="entry name" value="Aliphatic sulfonate ABC transporter permease"/>
    <property type="match status" value="1"/>
</dbReference>
<dbReference type="EMBL" id="MYFO01000009">
    <property type="protein sequence ID" value="TFE88569.1"/>
    <property type="molecule type" value="Genomic_DNA"/>
</dbReference>
<feature type="transmembrane region" description="Helical" evidence="7">
    <location>
        <begin position="12"/>
        <end position="35"/>
    </location>
</feature>
<gene>
    <name evidence="9" type="primary">ssuC</name>
    <name evidence="9" type="ORF">B5M42_08940</name>
</gene>
<evidence type="ECO:0000256" key="2">
    <source>
        <dbReference type="ARBA" id="ARBA00022448"/>
    </source>
</evidence>
<dbReference type="PROSITE" id="PS50928">
    <property type="entry name" value="ABC_TM1"/>
    <property type="match status" value="1"/>
</dbReference>
<evidence type="ECO:0000313" key="9">
    <source>
        <dbReference type="EMBL" id="TFE88569.1"/>
    </source>
</evidence>
<dbReference type="GO" id="GO:0005886">
    <property type="term" value="C:plasma membrane"/>
    <property type="evidence" value="ECO:0007669"/>
    <property type="project" value="UniProtKB-SubCell"/>
</dbReference>
<dbReference type="NCBIfam" id="NF008470">
    <property type="entry name" value="PRK11365.1"/>
    <property type="match status" value="1"/>
</dbReference>
<dbReference type="CDD" id="cd06261">
    <property type="entry name" value="TM_PBP2"/>
    <property type="match status" value="1"/>
</dbReference>
<dbReference type="OrthoDB" id="9804353at2"/>
<organism evidence="9 10">
    <name type="scientific">Paenibacillus athensensis</name>
    <dbReference type="NCBI Taxonomy" id="1967502"/>
    <lineage>
        <taxon>Bacteria</taxon>
        <taxon>Bacillati</taxon>
        <taxon>Bacillota</taxon>
        <taxon>Bacilli</taxon>
        <taxon>Bacillales</taxon>
        <taxon>Paenibacillaceae</taxon>
        <taxon>Paenibacillus</taxon>
    </lineage>
</organism>
<reference evidence="9 10" key="1">
    <citation type="submission" date="2017-03" db="EMBL/GenBank/DDBJ databases">
        <title>Isolation of Levoglucosan Utilizing Bacteria.</title>
        <authorList>
            <person name="Arya A.S."/>
        </authorList>
    </citation>
    <scope>NUCLEOTIDE SEQUENCE [LARGE SCALE GENOMIC DNA]</scope>
    <source>
        <strain evidence="9 10">MEC069</strain>
    </source>
</reference>
<dbReference type="AlphaFoldDB" id="A0A4Y8Q3I0"/>
<dbReference type="GO" id="GO:0042918">
    <property type="term" value="P:alkanesulfonate transmembrane transport"/>
    <property type="evidence" value="ECO:0007669"/>
    <property type="project" value="UniProtKB-ARBA"/>
</dbReference>
<feature type="transmembrane region" description="Helical" evidence="7">
    <location>
        <begin position="219"/>
        <end position="239"/>
    </location>
</feature>
<evidence type="ECO:0000259" key="8">
    <source>
        <dbReference type="PROSITE" id="PS50928"/>
    </source>
</evidence>
<proteinExistence type="inferred from homology"/>
<name>A0A4Y8Q3I0_9BACL</name>
<dbReference type="Gene3D" id="1.10.3720.10">
    <property type="entry name" value="MetI-like"/>
    <property type="match status" value="1"/>
</dbReference>
<dbReference type="RefSeq" id="WP_134751919.1">
    <property type="nucleotide sequence ID" value="NZ_MYFO02000002.1"/>
</dbReference>